<dbReference type="PANTHER" id="PTHR30408">
    <property type="entry name" value="TYPE-1 RESTRICTION ENZYME ECOKI SPECIFICITY PROTEIN"/>
    <property type="match status" value="1"/>
</dbReference>
<comment type="similarity">
    <text evidence="1">Belongs to the type-I restriction system S methylase family.</text>
</comment>
<dbReference type="REBASE" id="218411">
    <property type="entry name" value="S.CcyG7591ORF11515P"/>
</dbReference>
<dbReference type="NCBIfam" id="NF047740">
    <property type="entry name" value="antiphage_MADS5"/>
    <property type="match status" value="1"/>
</dbReference>
<evidence type="ECO:0000313" key="5">
    <source>
        <dbReference type="EMBL" id="ATA69191.1"/>
    </source>
</evidence>
<dbReference type="InterPro" id="IPR044946">
    <property type="entry name" value="Restrct_endonuc_typeI_TRD_sf"/>
</dbReference>
<evidence type="ECO:0000256" key="1">
    <source>
        <dbReference type="ARBA" id="ARBA00010923"/>
    </source>
</evidence>
<organism evidence="5 6">
    <name type="scientific">Capnocytophaga cynodegmi</name>
    <dbReference type="NCBI Taxonomy" id="28189"/>
    <lineage>
        <taxon>Bacteria</taxon>
        <taxon>Pseudomonadati</taxon>
        <taxon>Bacteroidota</taxon>
        <taxon>Flavobacteriia</taxon>
        <taxon>Flavobacteriales</taxon>
        <taxon>Flavobacteriaceae</taxon>
        <taxon>Capnocytophaga</taxon>
    </lineage>
</organism>
<dbReference type="Gene3D" id="3.90.220.20">
    <property type="entry name" value="DNA methylase specificity domains"/>
    <property type="match status" value="2"/>
</dbReference>
<reference evidence="5 6" key="1">
    <citation type="journal article" date="2017" name="Genome Announc.">
        <title>Twelve Complete Reference Genomes of Clinical Isolates in the Capnocytophaga Genus.</title>
        <authorList>
            <person name="Villarma A."/>
            <person name="Gulvik C.A."/>
            <person name="Rowe L.A."/>
            <person name="Sheth M."/>
            <person name="Juieng P."/>
            <person name="Nicholson A.C."/>
            <person name="Loparev V.N."/>
            <person name="McQuiston J.R."/>
        </authorList>
    </citation>
    <scope>NUCLEOTIDE SEQUENCE [LARGE SCALE GENOMIC DNA]</scope>
    <source>
        <strain evidence="5 6">G7591</strain>
    </source>
</reference>
<dbReference type="GO" id="GO:0009307">
    <property type="term" value="P:DNA restriction-modification system"/>
    <property type="evidence" value="ECO:0007669"/>
    <property type="project" value="UniProtKB-KW"/>
</dbReference>
<sequence>MQVAKINSSSITTNSFMLKPNFHMNFGKRRIERAIKQGLEFKPLGEVVNKVFTGGIFKRVFVDDAEYGLPYISAQHMMNSNPLDVAKIISKKYTPRQDDMSLKENQILVSCAGTVGNIKLITKDLEGVIGSQDIIRIDSDNNKLLYGYLYAFLSSKTAYAYIQSFIYGSVVPRIEPNTLRKLPIPILPEEFQQRVHNLIVDSAQLRVEANKLLKEAVEVFESEIGESNVNHSFQVGKVSSSKIYGFQKRFDSQYQLGWNALEDEMKQQLQYRKLSSIASKIFVGGRGKRNYVENGVPFLSSSDMMLFNPKRTSKKISASTQGLEQMKVGLHDILISRSGTVGNTVIVGKDLEGTVISEHALRLVVNEKEISPLYVFAFLKTKFGLKTMESSSFGSVIITLNEDLIGNINLPILDKTTQELIVDKVSRYIEKYDTATELENQAIDLIEKEIDQWQQS</sequence>
<keyword evidence="5" id="KW-0540">Nuclease</keyword>
<name>A0A250E8L7_9FLAO</name>
<dbReference type="InterPro" id="IPR052021">
    <property type="entry name" value="Type-I_RS_S_subunit"/>
</dbReference>
<keyword evidence="3" id="KW-0238">DNA-binding</keyword>
<keyword evidence="2" id="KW-0680">Restriction system</keyword>
<keyword evidence="5" id="KW-0378">Hydrolase</keyword>
<dbReference type="EMBL" id="CP022378">
    <property type="protein sequence ID" value="ATA69191.1"/>
    <property type="molecule type" value="Genomic_DNA"/>
</dbReference>
<keyword evidence="5" id="KW-0255">Endonuclease</keyword>
<dbReference type="InterPro" id="IPR000055">
    <property type="entry name" value="Restrct_endonuc_typeI_TRD"/>
</dbReference>
<dbReference type="SUPFAM" id="SSF116734">
    <property type="entry name" value="DNA methylase specificity domain"/>
    <property type="match status" value="2"/>
</dbReference>
<evidence type="ECO:0000256" key="2">
    <source>
        <dbReference type="ARBA" id="ARBA00022747"/>
    </source>
</evidence>
<gene>
    <name evidence="5" type="ORF">CGC48_11520</name>
</gene>
<protein>
    <submittedName>
        <fullName evidence="5">Restriction endonuclease subunit S</fullName>
    </submittedName>
</protein>
<feature type="domain" description="Type I restriction modification DNA specificity" evidence="4">
    <location>
        <begin position="39"/>
        <end position="194"/>
    </location>
</feature>
<evidence type="ECO:0000256" key="3">
    <source>
        <dbReference type="ARBA" id="ARBA00023125"/>
    </source>
</evidence>
<dbReference type="Proteomes" id="UP000242855">
    <property type="component" value="Chromosome"/>
</dbReference>
<proteinExistence type="inferred from homology"/>
<dbReference type="KEGG" id="ccyn:CGC48_11520"/>
<dbReference type="GO" id="GO:0004519">
    <property type="term" value="F:endonuclease activity"/>
    <property type="evidence" value="ECO:0007669"/>
    <property type="project" value="UniProtKB-KW"/>
</dbReference>
<dbReference type="AlphaFoldDB" id="A0A250E8L7"/>
<accession>A0A250E8L7</accession>
<dbReference type="Pfam" id="PF01420">
    <property type="entry name" value="Methylase_S"/>
    <property type="match status" value="2"/>
</dbReference>
<dbReference type="GO" id="GO:0003677">
    <property type="term" value="F:DNA binding"/>
    <property type="evidence" value="ECO:0007669"/>
    <property type="project" value="UniProtKB-KW"/>
</dbReference>
<evidence type="ECO:0000259" key="4">
    <source>
        <dbReference type="Pfam" id="PF01420"/>
    </source>
</evidence>
<feature type="domain" description="Type I restriction modification DNA specificity" evidence="4">
    <location>
        <begin position="326"/>
        <end position="441"/>
    </location>
</feature>
<dbReference type="RefSeq" id="WP_098029681.1">
    <property type="nucleotide sequence ID" value="NZ_CP022378.1"/>
</dbReference>
<dbReference type="PANTHER" id="PTHR30408:SF12">
    <property type="entry name" value="TYPE I RESTRICTION ENZYME MJAVIII SPECIFICITY SUBUNIT"/>
    <property type="match status" value="1"/>
</dbReference>
<dbReference type="GeneID" id="96782430"/>
<evidence type="ECO:0000313" key="6">
    <source>
        <dbReference type="Proteomes" id="UP000242855"/>
    </source>
</evidence>